<gene>
    <name evidence="4" type="ORF">Ljam_1535</name>
</gene>
<evidence type="ECO:0000313" key="5">
    <source>
        <dbReference type="Proteomes" id="UP000054715"/>
    </source>
</evidence>
<evidence type="ECO:0000259" key="3">
    <source>
        <dbReference type="Pfam" id="PF12835"/>
    </source>
</evidence>
<feature type="domain" description="Integrase catalytic" evidence="3">
    <location>
        <begin position="128"/>
        <end position="237"/>
    </location>
</feature>
<sequence length="299" mass="34424">MSKSKLKSALFSINECVKELGVYSHASKADTRHILNRCIKDLHDQGFMVAHVKGLKSKHIYVLVEHWKKLGKNPATIKNYMSKLRKLSIWLNKPELIKPSNDHYQIDKRNYVPTHNKAITNVDFSKCENPMIRLSLEAQCLFGLRREESMKLVISDAWRGDRLILKSSWTKGGIGRSIDITNDEQKEWLEKAIKQVPHGRSLIPKGKTYKQYLRQYQTETEKLGLKKCHGLRHAYAQKRYHEITSQLSPDKQSLKCPIEGGKSSKYLSQSEKAIDREARGIISRDLGHSRVSITKIYLG</sequence>
<dbReference type="Gene3D" id="1.10.443.10">
    <property type="entry name" value="Intergrase catalytic core"/>
    <property type="match status" value="1"/>
</dbReference>
<name>A0A0W0UHY9_9GAMM</name>
<evidence type="ECO:0000313" key="4">
    <source>
        <dbReference type="EMBL" id="KTD07340.1"/>
    </source>
</evidence>
<dbReference type="EMBL" id="LNYG01000013">
    <property type="protein sequence ID" value="KTD07340.1"/>
    <property type="molecule type" value="Genomic_DNA"/>
</dbReference>
<evidence type="ECO:0008006" key="6">
    <source>
        <dbReference type="Google" id="ProtNLM"/>
    </source>
</evidence>
<protein>
    <recommendedName>
        <fullName evidence="6">Integrase</fullName>
    </recommendedName>
</protein>
<dbReference type="STRING" id="455.Ljam_1535"/>
<dbReference type="InterPro" id="IPR013762">
    <property type="entry name" value="Integrase-like_cat_sf"/>
</dbReference>
<keyword evidence="1" id="KW-0233">DNA recombination</keyword>
<dbReference type="GO" id="GO:0015074">
    <property type="term" value="P:DNA integration"/>
    <property type="evidence" value="ECO:0007669"/>
    <property type="project" value="InterPro"/>
</dbReference>
<comment type="caution">
    <text evidence="4">The sequence shown here is derived from an EMBL/GenBank/DDBJ whole genome shotgun (WGS) entry which is preliminary data.</text>
</comment>
<dbReference type="GO" id="GO:0003677">
    <property type="term" value="F:DNA binding"/>
    <property type="evidence" value="ECO:0007669"/>
    <property type="project" value="InterPro"/>
</dbReference>
<dbReference type="InterPro" id="IPR011010">
    <property type="entry name" value="DNA_brk_join_enz"/>
</dbReference>
<dbReference type="RefSeq" id="WP_014842626.1">
    <property type="nucleotide sequence ID" value="NZ_CAAAJF010000005.1"/>
</dbReference>
<organism evidence="4 5">
    <name type="scientific">Legionella jamestowniensis</name>
    <dbReference type="NCBI Taxonomy" id="455"/>
    <lineage>
        <taxon>Bacteria</taxon>
        <taxon>Pseudomonadati</taxon>
        <taxon>Pseudomonadota</taxon>
        <taxon>Gammaproteobacteria</taxon>
        <taxon>Legionellales</taxon>
        <taxon>Legionellaceae</taxon>
        <taxon>Legionella</taxon>
    </lineage>
</organism>
<dbReference type="InterPro" id="IPR024456">
    <property type="entry name" value="Integrase_catalytic_putative"/>
</dbReference>
<reference evidence="4 5" key="1">
    <citation type="submission" date="2015-11" db="EMBL/GenBank/DDBJ databases">
        <title>Genomic analysis of 38 Legionella species identifies large and diverse effector repertoires.</title>
        <authorList>
            <person name="Burstein D."/>
            <person name="Amaro F."/>
            <person name="Zusman T."/>
            <person name="Lifshitz Z."/>
            <person name="Cohen O."/>
            <person name="Gilbert J.A."/>
            <person name="Pupko T."/>
            <person name="Shuman H.A."/>
            <person name="Segal G."/>
        </authorList>
    </citation>
    <scope>NUCLEOTIDE SEQUENCE [LARGE SCALE GENOMIC DNA]</scope>
    <source>
        <strain evidence="4 5">JA-26-G1-E2</strain>
    </source>
</reference>
<evidence type="ECO:0000256" key="1">
    <source>
        <dbReference type="ARBA" id="ARBA00023172"/>
    </source>
</evidence>
<dbReference type="GO" id="GO:0006310">
    <property type="term" value="P:DNA recombination"/>
    <property type="evidence" value="ECO:0007669"/>
    <property type="project" value="UniProtKB-KW"/>
</dbReference>
<dbReference type="SUPFAM" id="SSF56349">
    <property type="entry name" value="DNA breaking-rejoining enzymes"/>
    <property type="match status" value="1"/>
</dbReference>
<dbReference type="PATRIC" id="fig|455.5.peg.1623"/>
<dbReference type="InterPro" id="IPR024457">
    <property type="entry name" value="Putative_integrase_N"/>
</dbReference>
<dbReference type="OrthoDB" id="5394387at2"/>
<dbReference type="Pfam" id="PF12835">
    <property type="entry name" value="Integrase_1"/>
    <property type="match status" value="1"/>
</dbReference>
<feature type="domain" description="Putative integrase N-terminal" evidence="2">
    <location>
        <begin position="21"/>
        <end position="87"/>
    </location>
</feature>
<proteinExistence type="predicted"/>
<dbReference type="Proteomes" id="UP000054715">
    <property type="component" value="Unassembled WGS sequence"/>
</dbReference>
<evidence type="ECO:0000259" key="2">
    <source>
        <dbReference type="Pfam" id="PF12834"/>
    </source>
</evidence>
<accession>A0A0W0UHY9</accession>
<dbReference type="AlphaFoldDB" id="A0A0W0UHY9"/>
<dbReference type="Pfam" id="PF12834">
    <property type="entry name" value="Phage_int_SAM_2"/>
    <property type="match status" value="1"/>
</dbReference>